<dbReference type="GeneID" id="136082652"/>
<gene>
    <name evidence="2" type="primary">LOC136082652</name>
</gene>
<name>A0ABM4C919_HYDVU</name>
<proteinExistence type="predicted"/>
<evidence type="ECO:0000313" key="1">
    <source>
        <dbReference type="Proteomes" id="UP001652625"/>
    </source>
</evidence>
<dbReference type="PANTHER" id="PTHR31025">
    <property type="entry name" value="SI:CH211-196P9.1-RELATED"/>
    <property type="match status" value="1"/>
</dbReference>
<dbReference type="Proteomes" id="UP001652625">
    <property type="component" value="Chromosome 07"/>
</dbReference>
<sequence>MSKEVQDILAAGERPLTALQCAIIRIILNDVLAVCSKPLKKHLDVIASSMVAKYTKSFKDEYGTTVIGSGHDTAKPCSTINECFKYGKRKTDSYGCLNREPVLSVSNSPEELEYYLRRTEINEKMFLNDLLIKFPNLFTVDGLLHHFDVLMGGVNAGKLLMKALYDEKLYLFLHSCGIADLKVKKVIINLDKAKHKTLSDLPVAPGLLMALISLFNEKLDALFMFVDETMDQTELVPRSNSPHLCVYGNSLFTANQFMLVIDCIVVVDGMNNFI</sequence>
<reference evidence="2" key="1">
    <citation type="submission" date="2025-08" db="UniProtKB">
        <authorList>
            <consortium name="RefSeq"/>
        </authorList>
    </citation>
    <scope>IDENTIFICATION</scope>
</reference>
<dbReference type="PANTHER" id="PTHR31025:SF22">
    <property type="entry name" value="IP13529P"/>
    <property type="match status" value="1"/>
</dbReference>
<accession>A0ABM4C919</accession>
<keyword evidence="1" id="KW-1185">Reference proteome</keyword>
<protein>
    <submittedName>
        <fullName evidence="2">Uncharacterized protein LOC136082652</fullName>
    </submittedName>
</protein>
<organism evidence="1 2">
    <name type="scientific">Hydra vulgaris</name>
    <name type="common">Hydra</name>
    <name type="synonym">Hydra attenuata</name>
    <dbReference type="NCBI Taxonomy" id="6087"/>
    <lineage>
        <taxon>Eukaryota</taxon>
        <taxon>Metazoa</taxon>
        <taxon>Cnidaria</taxon>
        <taxon>Hydrozoa</taxon>
        <taxon>Hydroidolina</taxon>
        <taxon>Anthoathecata</taxon>
        <taxon>Aplanulata</taxon>
        <taxon>Hydridae</taxon>
        <taxon>Hydra</taxon>
    </lineage>
</organism>
<evidence type="ECO:0000313" key="2">
    <source>
        <dbReference type="RefSeq" id="XP_065658139.1"/>
    </source>
</evidence>
<dbReference type="RefSeq" id="XP_065658139.1">
    <property type="nucleotide sequence ID" value="XM_065802067.1"/>
</dbReference>